<feature type="signal peptide" evidence="4">
    <location>
        <begin position="1"/>
        <end position="18"/>
    </location>
</feature>
<dbReference type="PANTHER" id="PTHR24198:SF165">
    <property type="entry name" value="ANKYRIN REPEAT-CONTAINING PROTEIN-RELATED"/>
    <property type="match status" value="1"/>
</dbReference>
<dbReference type="PROSITE" id="PS50088">
    <property type="entry name" value="ANK_REPEAT"/>
    <property type="match status" value="1"/>
</dbReference>
<name>A0A4R5CI21_9FLAO</name>
<keyword evidence="2 3" id="KW-0040">ANK repeat</keyword>
<evidence type="ECO:0000313" key="6">
    <source>
        <dbReference type="Proteomes" id="UP000295479"/>
    </source>
</evidence>
<reference evidence="5 6" key="1">
    <citation type="submission" date="2019-03" db="EMBL/GenBank/DDBJ databases">
        <title>Flavobacterium AR-3-4 sp. nov. isolated from arctic soil.</title>
        <authorList>
            <person name="Chaudhary D.K."/>
        </authorList>
    </citation>
    <scope>NUCLEOTIDE SEQUENCE [LARGE SCALE GENOMIC DNA]</scope>
    <source>
        <strain evidence="5 6">AR-3-4</strain>
    </source>
</reference>
<keyword evidence="6" id="KW-1185">Reference proteome</keyword>
<comment type="caution">
    <text evidence="5">The sequence shown here is derived from an EMBL/GenBank/DDBJ whole genome shotgun (WGS) entry which is preliminary data.</text>
</comment>
<protein>
    <submittedName>
        <fullName evidence="5">Ankyrin repeat domain-containing protein</fullName>
    </submittedName>
</protein>
<keyword evidence="4" id="KW-0732">Signal</keyword>
<dbReference type="InterPro" id="IPR036770">
    <property type="entry name" value="Ankyrin_rpt-contain_sf"/>
</dbReference>
<dbReference type="InterPro" id="IPR002110">
    <property type="entry name" value="Ankyrin_rpt"/>
</dbReference>
<accession>A0A4R5CI21</accession>
<dbReference type="RefSeq" id="WP_132001493.1">
    <property type="nucleotide sequence ID" value="NZ_SMFK01000001.1"/>
</dbReference>
<evidence type="ECO:0000256" key="2">
    <source>
        <dbReference type="ARBA" id="ARBA00023043"/>
    </source>
</evidence>
<gene>
    <name evidence="5" type="ORF">E0F76_03670</name>
</gene>
<feature type="chain" id="PRO_5020718120" evidence="4">
    <location>
        <begin position="19"/>
        <end position="171"/>
    </location>
</feature>
<feature type="repeat" description="ANK" evidence="3">
    <location>
        <begin position="51"/>
        <end position="83"/>
    </location>
</feature>
<dbReference type="AlphaFoldDB" id="A0A4R5CI21"/>
<dbReference type="EMBL" id="SMFK01000001">
    <property type="protein sequence ID" value="TDD99831.1"/>
    <property type="molecule type" value="Genomic_DNA"/>
</dbReference>
<dbReference type="SUPFAM" id="SSF48403">
    <property type="entry name" value="Ankyrin repeat"/>
    <property type="match status" value="1"/>
</dbReference>
<dbReference type="PANTHER" id="PTHR24198">
    <property type="entry name" value="ANKYRIN REPEAT AND PROTEIN KINASE DOMAIN-CONTAINING PROTEIN"/>
    <property type="match status" value="1"/>
</dbReference>
<sequence length="171" mass="18956">MKKIIFTLLILISGFLKAQNTAVFEAARTNDLKTIENFIKEGNDINLLNSSGYSLLILSVYNNNYEVASYLISQKANLDIQDSSGNSALMGACFKGYSSLVELLLIHKASPDLVNYNKANALFFAATFGQVKCVEILLKYKINTHQKDIFGKTALDYALNQENDSIVSLLK</sequence>
<evidence type="ECO:0000256" key="4">
    <source>
        <dbReference type="SAM" id="SignalP"/>
    </source>
</evidence>
<evidence type="ECO:0000313" key="5">
    <source>
        <dbReference type="EMBL" id="TDD99831.1"/>
    </source>
</evidence>
<dbReference type="Pfam" id="PF12796">
    <property type="entry name" value="Ank_2"/>
    <property type="match status" value="1"/>
</dbReference>
<dbReference type="Gene3D" id="1.25.40.20">
    <property type="entry name" value="Ankyrin repeat-containing domain"/>
    <property type="match status" value="1"/>
</dbReference>
<organism evidence="5 6">
    <name type="scientific">Flavobacterium cellulosilyticum</name>
    <dbReference type="NCBI Taxonomy" id="2541731"/>
    <lineage>
        <taxon>Bacteria</taxon>
        <taxon>Pseudomonadati</taxon>
        <taxon>Bacteroidota</taxon>
        <taxon>Flavobacteriia</taxon>
        <taxon>Flavobacteriales</taxon>
        <taxon>Flavobacteriaceae</taxon>
        <taxon>Flavobacterium</taxon>
    </lineage>
</organism>
<dbReference type="Proteomes" id="UP000295479">
    <property type="component" value="Unassembled WGS sequence"/>
</dbReference>
<dbReference type="OrthoDB" id="5657095at2"/>
<keyword evidence="1" id="KW-0677">Repeat</keyword>
<evidence type="ECO:0000256" key="3">
    <source>
        <dbReference type="PROSITE-ProRule" id="PRU00023"/>
    </source>
</evidence>
<evidence type="ECO:0000256" key="1">
    <source>
        <dbReference type="ARBA" id="ARBA00022737"/>
    </source>
</evidence>
<dbReference type="SMART" id="SM00248">
    <property type="entry name" value="ANK"/>
    <property type="match status" value="4"/>
</dbReference>
<proteinExistence type="predicted"/>